<reference evidence="2 3" key="1">
    <citation type="submission" date="2015-01" db="EMBL/GenBank/DDBJ databases">
        <title>The Genome Sequence of Exophiala sideris CBS121828.</title>
        <authorList>
            <consortium name="The Broad Institute Genomics Platform"/>
            <person name="Cuomo C."/>
            <person name="de Hoog S."/>
            <person name="Gorbushina A."/>
            <person name="Stielow B."/>
            <person name="Teixiera M."/>
            <person name="Abouelleil A."/>
            <person name="Chapman S.B."/>
            <person name="Priest M."/>
            <person name="Young S.K."/>
            <person name="Wortman J."/>
            <person name="Nusbaum C."/>
            <person name="Birren B."/>
        </authorList>
    </citation>
    <scope>NUCLEOTIDE SEQUENCE [LARGE SCALE GENOMIC DNA]</scope>
    <source>
        <strain evidence="2 3">CBS 121828</strain>
    </source>
</reference>
<dbReference type="STRING" id="1016849.A0A0D1VPP8"/>
<evidence type="ECO:0000313" key="2">
    <source>
        <dbReference type="EMBL" id="KIV78060.1"/>
    </source>
</evidence>
<feature type="compositionally biased region" description="Low complexity" evidence="1">
    <location>
        <begin position="22"/>
        <end position="44"/>
    </location>
</feature>
<evidence type="ECO:0000256" key="1">
    <source>
        <dbReference type="SAM" id="MobiDB-lite"/>
    </source>
</evidence>
<gene>
    <name evidence="2" type="ORF">PV11_09822</name>
</gene>
<feature type="compositionally biased region" description="Basic and acidic residues" evidence="1">
    <location>
        <begin position="113"/>
        <end position="126"/>
    </location>
</feature>
<proteinExistence type="predicted"/>
<dbReference type="Proteomes" id="UP000053599">
    <property type="component" value="Unassembled WGS sequence"/>
</dbReference>
<feature type="region of interest" description="Disordered" evidence="1">
    <location>
        <begin position="145"/>
        <end position="173"/>
    </location>
</feature>
<accession>A0A0D1VPP8</accession>
<sequence>MGLKRKASSLDEPVYVYHAHPHTSPTAPSLTSSPSMSTSTISPTNGIAYPSWNISAVPYLTSRTRKRYRDDRPEEEIIHENTLKKLYDAQRLHLDEALPMSEVIAFEEQEQDDPVRQDTEMSDKPVPELPISAQDSQKTIESFFGGRSTTSRDNRALIDGAHPHTGPAKGLQKHNYHCSDEMIDDSRPERTDYWSRLGWT</sequence>
<evidence type="ECO:0000313" key="3">
    <source>
        <dbReference type="Proteomes" id="UP000053599"/>
    </source>
</evidence>
<feature type="region of interest" description="Disordered" evidence="1">
    <location>
        <begin position="108"/>
        <end position="130"/>
    </location>
</feature>
<dbReference type="AlphaFoldDB" id="A0A0D1VPP8"/>
<name>A0A0D1VPP8_9EURO</name>
<protein>
    <submittedName>
        <fullName evidence="2">Uncharacterized protein</fullName>
    </submittedName>
</protein>
<feature type="region of interest" description="Disordered" evidence="1">
    <location>
        <begin position="14"/>
        <end position="44"/>
    </location>
</feature>
<dbReference type="HOGENOM" id="CLU_106796_0_0_1"/>
<organism evidence="2 3">
    <name type="scientific">Exophiala sideris</name>
    <dbReference type="NCBI Taxonomy" id="1016849"/>
    <lineage>
        <taxon>Eukaryota</taxon>
        <taxon>Fungi</taxon>
        <taxon>Dikarya</taxon>
        <taxon>Ascomycota</taxon>
        <taxon>Pezizomycotina</taxon>
        <taxon>Eurotiomycetes</taxon>
        <taxon>Chaetothyriomycetidae</taxon>
        <taxon>Chaetothyriales</taxon>
        <taxon>Herpotrichiellaceae</taxon>
        <taxon>Exophiala</taxon>
    </lineage>
</organism>
<dbReference type="EMBL" id="KN846954">
    <property type="protein sequence ID" value="KIV78060.1"/>
    <property type="molecule type" value="Genomic_DNA"/>
</dbReference>
<dbReference type="OrthoDB" id="5336357at2759"/>